<evidence type="ECO:0000313" key="2">
    <source>
        <dbReference type="Proteomes" id="UP000248259"/>
    </source>
</evidence>
<reference evidence="1 2" key="1">
    <citation type="submission" date="2018-06" db="EMBL/GenBank/DDBJ databases">
        <title>Azoarcus communis strain SWub3 genome.</title>
        <authorList>
            <person name="Zorraquino Salvo V."/>
            <person name="Toubiana D."/>
            <person name="Blumwald E."/>
        </authorList>
    </citation>
    <scope>NUCLEOTIDE SEQUENCE [LARGE SCALE GENOMIC DNA]</scope>
    <source>
        <strain evidence="1 2">SWub3</strain>
    </source>
</reference>
<dbReference type="AlphaFoldDB" id="A0A323UYE3"/>
<evidence type="ECO:0000313" key="1">
    <source>
        <dbReference type="EMBL" id="PZA16236.1"/>
    </source>
</evidence>
<comment type="caution">
    <text evidence="1">The sequence shown here is derived from an EMBL/GenBank/DDBJ whole genome shotgun (WGS) entry which is preliminary data.</text>
</comment>
<name>A0A323UYE3_9RHOO</name>
<proteinExistence type="predicted"/>
<dbReference type="EMBL" id="QKOE01000008">
    <property type="protein sequence ID" value="PZA16236.1"/>
    <property type="molecule type" value="Genomic_DNA"/>
</dbReference>
<accession>A0A323UYE3</accession>
<dbReference type="RefSeq" id="WP_110525215.1">
    <property type="nucleotide sequence ID" value="NZ_QKOE01000008.1"/>
</dbReference>
<organism evidence="1 2">
    <name type="scientific">Parazoarcus communis SWub3 = DSM 12120</name>
    <dbReference type="NCBI Taxonomy" id="1121029"/>
    <lineage>
        <taxon>Bacteria</taxon>
        <taxon>Pseudomonadati</taxon>
        <taxon>Pseudomonadota</taxon>
        <taxon>Betaproteobacteria</taxon>
        <taxon>Rhodocyclales</taxon>
        <taxon>Zoogloeaceae</taxon>
        <taxon>Parazoarcus</taxon>
    </lineage>
</organism>
<dbReference type="Proteomes" id="UP000248259">
    <property type="component" value="Unassembled WGS sequence"/>
</dbReference>
<dbReference type="OrthoDB" id="9180239at2"/>
<protein>
    <submittedName>
        <fullName evidence="1">Uncharacterized protein</fullName>
    </submittedName>
</protein>
<sequence length="132" mass="14842">MKAEDVPQEGNTTLGGQRKAMYARGADGRIGIVASQGWEAEEIVTRQAVEELERLAADARRRALAGETSPLEYHMYRARMDITLLSQVTGLWAWRVRRHLRPAVFARLSPALRARYAAALGIETQRLDRLDP</sequence>
<gene>
    <name evidence="1" type="ORF">DNK49_13065</name>
</gene>
<keyword evidence="2" id="KW-1185">Reference proteome</keyword>